<dbReference type="GO" id="GO:0061952">
    <property type="term" value="P:midbody abscission"/>
    <property type="evidence" value="ECO:0007669"/>
    <property type="project" value="UniProtKB-ARBA"/>
</dbReference>
<dbReference type="GO" id="GO:0019899">
    <property type="term" value="F:enzyme binding"/>
    <property type="evidence" value="ECO:0007669"/>
    <property type="project" value="UniProtKB-ARBA"/>
</dbReference>
<evidence type="ECO:0000256" key="8">
    <source>
        <dbReference type="SAM" id="MobiDB-lite"/>
    </source>
</evidence>
<dbReference type="FunFam" id="3.30.40.10:FF:000073">
    <property type="entry name" value="myotubularin-related protein 4 isoform X2"/>
    <property type="match status" value="1"/>
</dbReference>
<feature type="region of interest" description="Disordered" evidence="8">
    <location>
        <begin position="660"/>
        <end position="759"/>
    </location>
</feature>
<evidence type="ECO:0000256" key="5">
    <source>
        <dbReference type="ARBA" id="ARBA00022771"/>
    </source>
</evidence>
<dbReference type="Pfam" id="PF01363">
    <property type="entry name" value="FYVE"/>
    <property type="match status" value="1"/>
</dbReference>
<feature type="compositionally biased region" description="Acidic residues" evidence="8">
    <location>
        <begin position="434"/>
        <end position="461"/>
    </location>
</feature>
<feature type="compositionally biased region" description="Low complexity" evidence="8">
    <location>
        <begin position="1044"/>
        <end position="1057"/>
    </location>
</feature>
<feature type="compositionally biased region" description="Polar residues" evidence="8">
    <location>
        <begin position="929"/>
        <end position="943"/>
    </location>
</feature>
<organism evidence="10 11">
    <name type="scientific">Stomoxys calcitrans</name>
    <name type="common">Stable fly</name>
    <name type="synonym">Conops calcitrans</name>
    <dbReference type="NCBI Taxonomy" id="35570"/>
    <lineage>
        <taxon>Eukaryota</taxon>
        <taxon>Metazoa</taxon>
        <taxon>Ecdysozoa</taxon>
        <taxon>Arthropoda</taxon>
        <taxon>Hexapoda</taxon>
        <taxon>Insecta</taxon>
        <taxon>Pterygota</taxon>
        <taxon>Neoptera</taxon>
        <taxon>Endopterygota</taxon>
        <taxon>Diptera</taxon>
        <taxon>Brachycera</taxon>
        <taxon>Muscomorpha</taxon>
        <taxon>Muscoidea</taxon>
        <taxon>Muscidae</taxon>
        <taxon>Stomoxys</taxon>
    </lineage>
</organism>
<feature type="compositionally biased region" description="Polar residues" evidence="8">
    <location>
        <begin position="747"/>
        <end position="759"/>
    </location>
</feature>
<dbReference type="GO" id="GO:0008270">
    <property type="term" value="F:zinc ion binding"/>
    <property type="evidence" value="ECO:0007669"/>
    <property type="project" value="UniProtKB-KW"/>
</dbReference>
<evidence type="ECO:0000256" key="1">
    <source>
        <dbReference type="ARBA" id="ARBA00003580"/>
    </source>
</evidence>
<feature type="region of interest" description="Disordered" evidence="8">
    <location>
        <begin position="957"/>
        <end position="1058"/>
    </location>
</feature>
<feature type="compositionally biased region" description="Basic residues" evidence="8">
    <location>
        <begin position="1148"/>
        <end position="1162"/>
    </location>
</feature>
<dbReference type="PROSITE" id="PS50178">
    <property type="entry name" value="ZF_FYVE"/>
    <property type="match status" value="1"/>
</dbReference>
<dbReference type="InterPro" id="IPR000306">
    <property type="entry name" value="Znf_FYVE"/>
</dbReference>
<dbReference type="PANTHER" id="PTHR46465:SF2">
    <property type="entry name" value="LATERAL SIGNALING TARGET PROTEIN 2 HOMOLOG"/>
    <property type="match status" value="1"/>
</dbReference>
<dbReference type="GO" id="GO:0046474">
    <property type="term" value="P:glycerophospholipid biosynthetic process"/>
    <property type="evidence" value="ECO:0007669"/>
    <property type="project" value="UniProtKB-ARBA"/>
</dbReference>
<feature type="compositionally biased region" description="Basic and acidic residues" evidence="8">
    <location>
        <begin position="582"/>
        <end position="608"/>
    </location>
</feature>
<dbReference type="GO" id="GO:0052629">
    <property type="term" value="F:phosphatidylinositol-3,5-bisphosphate 3-phosphatase activity"/>
    <property type="evidence" value="ECO:0007669"/>
    <property type="project" value="UniProtKB-ARBA"/>
</dbReference>
<dbReference type="InterPro" id="IPR011011">
    <property type="entry name" value="Znf_FYVE_PHD"/>
</dbReference>
<gene>
    <name evidence="10" type="primary">106083342</name>
</gene>
<comment type="function">
    <text evidence="1">Negative regulator of epidermal growth factor receptor (EGFR) signaling.</text>
</comment>
<sequence>METLLKWLNKPKADDKSLLARFFHADRALAAVASELDSFDGRAEPDRCSRLVSRLRQGQDKVLAITNLIIEELLGDERDPRAFRAKFPEEVLQENLAGQLWFGAECLAAGSSIMNREQESKEMRPLAEAVTRSLNNVRYLLRDQCLRNNVPNSERLNLDKNDAATEQLYESLKRFDRLFAEFEWRYVSAMVQVKSKEEYEMQELICVLCSETLQRALKLGLLEQDKVDAFDPALMFSIPRLAIVSGLVIYPDGPLDMDMPAEQLSEMFRPFRSILIKVREYLRNLNETELYYLERLLCTNEEISLKDTLKAKDSATQTDNNNGKSSKYSDVPDSERIDKNESTAPAAASTTAAVVRNNTTSKLQQQKLSKLYKTKCTRRADSPSPAPSTSSSSDECSPCTTPISSTPSSPRSTHSMASTTTAEETNGTTSPDSWIEDEEEIALEDDAEIDEDGEDVNDEDNKEPHHRHRHRHHNVAHYADDDDSDVDNDNNDLYGLNNVADHQVINLEIASADCATGYLMSNTTLGNLLQPQEVPLTDNFVVSDTDLPAQDDDDDEDADADAGECNDNMAAEMPTTSAKAQNCEEHDVDPQRTEEEQNERQEHIERANQDNNNSIATTASLSLHDSEISLSLRSSINNSSNANHSRRRRFNALQQTCNKDLQQAQHRHHHHHHHQRHHHHHHHHSSTTTSSSSSTRKHNSGQSHHHTSSTSSHCASSRHHRLHHHHRRTHPQRHGGDKRQESLQCDDCSSNVTKEDTTISNSKAATSLGLDIETPSSSSSLLDDNKTIIRSGGRIKFKNTENLLHRLFVCIAGVADQLQTNFAFDLRQILRSVFLINMSPAQEELDIPEKPKENELFEFRASENDVIQESAGSSQSIYSAEEVNPEGDNQSQNSNSSSSSNSANSNNGNSNISSSSSSGVDSNRVYRHSTGSTATPPTALAGTSNSVALLRQQMERSRSLDNQEMTTHQQQTLVMQQQQQQQLLQQPQTHQQPQSQTPFRNRHNSTGSTTTPSSLSSSENNSPVCERSTNSGTRRLVSESNANTTVSQTQSSTPPTTRAVVQLSPPAWIPDQKAPRCMSCNTPFTAFRRRHHCRNCGGVFCGVCSNTSAPLPKYGLTKAVRVCRACYVHELGPNANPPQNHLPPHNNQHQHQHQHHHHHHHSQLVSQATTNNEPSRLRRPVTTTRAID</sequence>
<feature type="region of interest" description="Disordered" evidence="8">
    <location>
        <begin position="882"/>
        <end position="943"/>
    </location>
</feature>
<dbReference type="InterPro" id="IPR051118">
    <property type="entry name" value="LST-2"/>
</dbReference>
<feature type="compositionally biased region" description="Polar residues" evidence="8">
    <location>
        <begin position="314"/>
        <end position="328"/>
    </location>
</feature>
<dbReference type="KEGG" id="scac:106083342"/>
<comment type="similarity">
    <text evidence="2">Belongs to the lst-2 family.</text>
</comment>
<feature type="compositionally biased region" description="Low complexity" evidence="8">
    <location>
        <begin position="889"/>
        <end position="923"/>
    </location>
</feature>
<dbReference type="InterPro" id="IPR017455">
    <property type="entry name" value="Znf_FYVE-rel"/>
</dbReference>
<feature type="compositionally biased region" description="Acidic residues" evidence="8">
    <location>
        <begin position="549"/>
        <end position="564"/>
    </location>
</feature>
<dbReference type="GO" id="GO:0046856">
    <property type="term" value="P:phosphatidylinositol dephosphorylation"/>
    <property type="evidence" value="ECO:0007669"/>
    <property type="project" value="UniProtKB-ARBA"/>
</dbReference>
<dbReference type="Gene3D" id="3.30.40.10">
    <property type="entry name" value="Zinc/RING finger domain, C3HC4 (zinc finger)"/>
    <property type="match status" value="1"/>
</dbReference>
<evidence type="ECO:0000256" key="4">
    <source>
        <dbReference type="ARBA" id="ARBA00022723"/>
    </source>
</evidence>
<proteinExistence type="inferred from homology"/>
<dbReference type="SUPFAM" id="SSF57903">
    <property type="entry name" value="FYVE/PHD zinc finger"/>
    <property type="match status" value="1"/>
</dbReference>
<evidence type="ECO:0000256" key="3">
    <source>
        <dbReference type="ARBA" id="ARBA00019870"/>
    </source>
</evidence>
<dbReference type="PANTHER" id="PTHR46465">
    <property type="entry name" value="LATERAL SIGNALING TARGET PROTEIN 2 HOMOLOG"/>
    <property type="match status" value="1"/>
</dbReference>
<feature type="region of interest" description="Disordered" evidence="8">
    <location>
        <begin position="1134"/>
        <end position="1188"/>
    </location>
</feature>
<dbReference type="GO" id="GO:0004438">
    <property type="term" value="F:phosphatidylinositol-3-phosphate phosphatase activity"/>
    <property type="evidence" value="ECO:0007669"/>
    <property type="project" value="UniProtKB-ARBA"/>
</dbReference>
<keyword evidence="4" id="KW-0479">Metal-binding</keyword>
<evidence type="ECO:0000313" key="10">
    <source>
        <dbReference type="EnsemblMetazoa" id="SCAU007631-PA"/>
    </source>
</evidence>
<feature type="compositionally biased region" description="Low complexity" evidence="8">
    <location>
        <begin position="387"/>
        <end position="430"/>
    </location>
</feature>
<dbReference type="CDD" id="cd15731">
    <property type="entry name" value="FYVE_LST2"/>
    <property type="match status" value="1"/>
</dbReference>
<feature type="compositionally biased region" description="Basic residues" evidence="8">
    <location>
        <begin position="464"/>
        <end position="475"/>
    </location>
</feature>
<keyword evidence="11" id="KW-1185">Reference proteome</keyword>
<dbReference type="GO" id="GO:0031901">
    <property type="term" value="C:early endosome membrane"/>
    <property type="evidence" value="ECO:0007669"/>
    <property type="project" value="TreeGrafter"/>
</dbReference>
<feature type="compositionally biased region" description="Low complexity" evidence="8">
    <location>
        <begin position="342"/>
        <end position="369"/>
    </location>
</feature>
<dbReference type="Proteomes" id="UP000095300">
    <property type="component" value="Unassembled WGS sequence"/>
</dbReference>
<evidence type="ECO:0000313" key="11">
    <source>
        <dbReference type="Proteomes" id="UP000095300"/>
    </source>
</evidence>
<accession>A0A1I8PFF7</accession>
<reference evidence="10" key="1">
    <citation type="submission" date="2020-05" db="UniProtKB">
        <authorList>
            <consortium name="EnsemblMetazoa"/>
        </authorList>
    </citation>
    <scope>IDENTIFICATION</scope>
    <source>
        <strain evidence="10">USDA</strain>
    </source>
</reference>
<feature type="compositionally biased region" description="Polar residues" evidence="8">
    <location>
        <begin position="1163"/>
        <end position="1174"/>
    </location>
</feature>
<evidence type="ECO:0000256" key="7">
    <source>
        <dbReference type="PROSITE-ProRule" id="PRU00091"/>
    </source>
</evidence>
<feature type="region of interest" description="Disordered" evidence="8">
    <location>
        <begin position="543"/>
        <end position="614"/>
    </location>
</feature>
<feature type="compositionally biased region" description="Basic residues" evidence="8">
    <location>
        <begin position="716"/>
        <end position="733"/>
    </location>
</feature>
<dbReference type="VEuPathDB" id="VectorBase:SCAU007631"/>
<feature type="domain" description="FYVE-type" evidence="9">
    <location>
        <begin position="1071"/>
        <end position="1131"/>
    </location>
</feature>
<dbReference type="GO" id="GO:0005829">
    <property type="term" value="C:cytosol"/>
    <property type="evidence" value="ECO:0007669"/>
    <property type="project" value="UniProtKB-ARBA"/>
</dbReference>
<dbReference type="InterPro" id="IPR013083">
    <property type="entry name" value="Znf_RING/FYVE/PHD"/>
</dbReference>
<feature type="compositionally biased region" description="Polar residues" evidence="8">
    <location>
        <begin position="1027"/>
        <end position="1043"/>
    </location>
</feature>
<dbReference type="AlphaFoldDB" id="A0A1I8PFF7"/>
<dbReference type="InterPro" id="IPR043269">
    <property type="entry name" value="FYVE_LST2"/>
</dbReference>
<dbReference type="GO" id="GO:0004721">
    <property type="term" value="F:phosphoprotein phosphatase activity"/>
    <property type="evidence" value="ECO:0007669"/>
    <property type="project" value="UniProtKB-ARBA"/>
</dbReference>
<feature type="compositionally biased region" description="Basic residues" evidence="8">
    <location>
        <begin position="695"/>
        <end position="707"/>
    </location>
</feature>
<keyword evidence="6" id="KW-0862">Zinc</keyword>
<dbReference type="GO" id="GO:0060090">
    <property type="term" value="F:molecular adaptor activity"/>
    <property type="evidence" value="ECO:0007669"/>
    <property type="project" value="UniProtKB-ARBA"/>
</dbReference>
<dbReference type="EnsemblMetazoa" id="SCAU007631-RA">
    <property type="protein sequence ID" value="SCAU007631-PA"/>
    <property type="gene ID" value="SCAU007631"/>
</dbReference>
<feature type="compositionally biased region" description="Low complexity" evidence="8">
    <location>
        <begin position="1134"/>
        <end position="1147"/>
    </location>
</feature>
<name>A0A1I8PFF7_STOCA</name>
<keyword evidence="5 7" id="KW-0863">Zinc-finger</keyword>
<protein>
    <recommendedName>
        <fullName evidence="3">Lateral signaling target protein 2 homolog</fullName>
    </recommendedName>
</protein>
<feature type="region of interest" description="Disordered" evidence="8">
    <location>
        <begin position="312"/>
        <end position="486"/>
    </location>
</feature>
<evidence type="ECO:0000256" key="6">
    <source>
        <dbReference type="ARBA" id="ARBA00022833"/>
    </source>
</evidence>
<evidence type="ECO:0000256" key="2">
    <source>
        <dbReference type="ARBA" id="ARBA00008755"/>
    </source>
</evidence>
<feature type="compositionally biased region" description="Low complexity" evidence="8">
    <location>
        <begin position="969"/>
        <end position="1022"/>
    </location>
</feature>
<evidence type="ECO:0000259" key="9">
    <source>
        <dbReference type="PROSITE" id="PS50178"/>
    </source>
</evidence>
<dbReference type="OrthoDB" id="20035at2759"/>
<dbReference type="SMART" id="SM00064">
    <property type="entry name" value="FYVE"/>
    <property type="match status" value="1"/>
</dbReference>
<feature type="compositionally biased region" description="Basic residues" evidence="8">
    <location>
        <begin position="665"/>
        <end position="685"/>
    </location>
</feature>